<evidence type="ECO:0000256" key="1">
    <source>
        <dbReference type="SAM" id="Phobius"/>
    </source>
</evidence>
<evidence type="ECO:0000313" key="3">
    <source>
        <dbReference type="Proteomes" id="UP000669903"/>
    </source>
</evidence>
<protein>
    <submittedName>
        <fullName evidence="2">COX3 oxidase</fullName>
    </submittedName>
</protein>
<dbReference type="SUPFAM" id="SSF81452">
    <property type="entry name" value="Cytochrome c oxidase subunit III-like"/>
    <property type="match status" value="1"/>
</dbReference>
<feature type="non-terminal residue" evidence="2">
    <location>
        <position position="1"/>
    </location>
</feature>
<keyword evidence="1" id="KW-0812">Transmembrane</keyword>
<name>A0A836FN74_9HYME</name>
<dbReference type="AlphaFoldDB" id="A0A836FN74"/>
<gene>
    <name evidence="2" type="primary">Coiii_1</name>
    <name evidence="2" type="ORF">G6Z76_0011666</name>
</gene>
<organism evidence="2 3">
    <name type="scientific">Acromyrmex charruanus</name>
    <dbReference type="NCBI Taxonomy" id="2715315"/>
    <lineage>
        <taxon>Eukaryota</taxon>
        <taxon>Metazoa</taxon>
        <taxon>Ecdysozoa</taxon>
        <taxon>Arthropoda</taxon>
        <taxon>Hexapoda</taxon>
        <taxon>Insecta</taxon>
        <taxon>Pterygota</taxon>
        <taxon>Neoptera</taxon>
        <taxon>Endopterygota</taxon>
        <taxon>Hymenoptera</taxon>
        <taxon>Apocrita</taxon>
        <taxon>Aculeata</taxon>
        <taxon>Formicoidea</taxon>
        <taxon>Formicidae</taxon>
        <taxon>Myrmicinae</taxon>
        <taxon>Acromyrmex</taxon>
    </lineage>
</organism>
<comment type="caution">
    <text evidence="2">The sequence shown here is derived from an EMBL/GenBank/DDBJ whole genome shotgun (WGS) entry which is preliminary data.</text>
</comment>
<dbReference type="EMBL" id="JAANIC010006766">
    <property type="protein sequence ID" value="KAG5328217.1"/>
    <property type="molecule type" value="Genomic_DNA"/>
</dbReference>
<sequence length="191" mass="23034">MGRIHRIRLEYRDPEDWSLLHDNATAFVLSIKSHTRYFGCNKCLQKSKYLRGKLVYLSIMKILLMFWIGKKGRNSIKLHDNNIKEITKMIEDINNWKATEFRQFLLYEMHLNMYAKRLIEYFIVKYKKIYGKEYITYNVHNLYFFLLQLIEYINSPFNIADSIYGILFLSVCLIRLYNIHFSSYFGFEAAS</sequence>
<proteinExistence type="predicted"/>
<dbReference type="InterPro" id="IPR035973">
    <property type="entry name" value="Cyt_c_oxidase_su3-like_sf"/>
</dbReference>
<accession>A0A836FN74</accession>
<feature type="transmembrane region" description="Helical" evidence="1">
    <location>
        <begin position="134"/>
        <end position="153"/>
    </location>
</feature>
<dbReference type="GO" id="GO:0016020">
    <property type="term" value="C:membrane"/>
    <property type="evidence" value="ECO:0007669"/>
    <property type="project" value="InterPro"/>
</dbReference>
<dbReference type="GO" id="GO:0009055">
    <property type="term" value="F:electron transfer activity"/>
    <property type="evidence" value="ECO:0007669"/>
    <property type="project" value="InterPro"/>
</dbReference>
<feature type="transmembrane region" description="Helical" evidence="1">
    <location>
        <begin position="159"/>
        <end position="177"/>
    </location>
</feature>
<keyword evidence="3" id="KW-1185">Reference proteome</keyword>
<keyword evidence="1" id="KW-0472">Membrane</keyword>
<evidence type="ECO:0000313" key="2">
    <source>
        <dbReference type="EMBL" id="KAG5328217.1"/>
    </source>
</evidence>
<feature type="non-terminal residue" evidence="2">
    <location>
        <position position="191"/>
    </location>
</feature>
<keyword evidence="1" id="KW-1133">Transmembrane helix</keyword>
<dbReference type="Proteomes" id="UP000669903">
    <property type="component" value="Unassembled WGS sequence"/>
</dbReference>
<reference evidence="2" key="1">
    <citation type="submission" date="2020-03" db="EMBL/GenBank/DDBJ databases">
        <title>Relaxed selection underlies rapid genomic changes in the transitions from sociality to social parasitism in ants.</title>
        <authorList>
            <person name="Bi X."/>
        </authorList>
    </citation>
    <scope>NUCLEOTIDE SEQUENCE</scope>
    <source>
        <strain evidence="2">BGI-DK2014a</strain>
        <tissue evidence="2">Whole body</tissue>
    </source>
</reference>